<dbReference type="PANTHER" id="PTHR33048">
    <property type="entry name" value="PTH11-LIKE INTEGRAL MEMBRANE PROTEIN (AFU_ORTHOLOGUE AFUA_5G11245)"/>
    <property type="match status" value="1"/>
</dbReference>
<feature type="transmembrane region" description="Helical" evidence="7">
    <location>
        <begin position="220"/>
        <end position="239"/>
    </location>
</feature>
<comment type="similarity">
    <text evidence="5">Belongs to the SAT4 family.</text>
</comment>
<proteinExistence type="inferred from homology"/>
<feature type="transmembrane region" description="Helical" evidence="7">
    <location>
        <begin position="251"/>
        <end position="271"/>
    </location>
</feature>
<dbReference type="AlphaFoldDB" id="A0A6A6TDV7"/>
<feature type="transmembrane region" description="Helical" evidence="7">
    <location>
        <begin position="58"/>
        <end position="77"/>
    </location>
</feature>
<sequence>MTSVVSSAPSGTTPSFKPALKPPPGVFSNPEHPATLKEPSTIAVCICCVLTTLSVANLSYLLLATLTTLFFSARCYCRYWIRRTFIFEDGMFAETERICFIVNAVLVAVTMHRHGGMHAWDITIVQFREASFWFNVIAVQYGIAVCLTKITVLMLYRRVFSTNRRSVFDMSVVSLIIIISLFYGITTFFKIFECNPRAKIFDASIPGHCYDIGKILKTSGAFNAISDYVILFLPIHAVYNLQMKKKKKLLVVLVFTFGLCAPAFATVGLVVRLQRSSNKDTSWGQPSIILWGLAELTSGNLCICFPEMGPLLRSGTRHQRHIIGWLYTLSIMGDLV</sequence>
<evidence type="ECO:0000256" key="6">
    <source>
        <dbReference type="SAM" id="MobiDB-lite"/>
    </source>
</evidence>
<dbReference type="PANTHER" id="PTHR33048:SF158">
    <property type="entry name" value="MEMBRANE PROTEIN PTH11-LIKE, PUTATIVE-RELATED"/>
    <property type="match status" value="1"/>
</dbReference>
<keyword evidence="4 7" id="KW-0472">Membrane</keyword>
<name>A0A6A6TDV7_9PLEO</name>
<evidence type="ECO:0000256" key="4">
    <source>
        <dbReference type="ARBA" id="ARBA00023136"/>
    </source>
</evidence>
<evidence type="ECO:0000256" key="7">
    <source>
        <dbReference type="SAM" id="Phobius"/>
    </source>
</evidence>
<feature type="transmembrane region" description="Helical" evidence="7">
    <location>
        <begin position="132"/>
        <end position="155"/>
    </location>
</feature>
<dbReference type="Pfam" id="PF20684">
    <property type="entry name" value="Fung_rhodopsin"/>
    <property type="match status" value="1"/>
</dbReference>
<protein>
    <recommendedName>
        <fullName evidence="8">Rhodopsin domain-containing protein</fullName>
    </recommendedName>
</protein>
<evidence type="ECO:0000313" key="9">
    <source>
        <dbReference type="EMBL" id="KAF2657497.1"/>
    </source>
</evidence>
<evidence type="ECO:0000259" key="8">
    <source>
        <dbReference type="Pfam" id="PF20684"/>
    </source>
</evidence>
<evidence type="ECO:0000256" key="5">
    <source>
        <dbReference type="ARBA" id="ARBA00038359"/>
    </source>
</evidence>
<evidence type="ECO:0000256" key="3">
    <source>
        <dbReference type="ARBA" id="ARBA00022989"/>
    </source>
</evidence>
<comment type="subcellular location">
    <subcellularLocation>
        <location evidence="1">Membrane</location>
        <topology evidence="1">Multi-pass membrane protein</topology>
    </subcellularLocation>
</comment>
<dbReference type="EMBL" id="MU004324">
    <property type="protein sequence ID" value="KAF2657497.1"/>
    <property type="molecule type" value="Genomic_DNA"/>
</dbReference>
<feature type="compositionally biased region" description="Polar residues" evidence="6">
    <location>
        <begin position="1"/>
        <end position="15"/>
    </location>
</feature>
<keyword evidence="2 7" id="KW-0812">Transmembrane</keyword>
<keyword evidence="10" id="KW-1185">Reference proteome</keyword>
<reference evidence="9" key="1">
    <citation type="journal article" date="2020" name="Stud. Mycol.">
        <title>101 Dothideomycetes genomes: a test case for predicting lifestyles and emergence of pathogens.</title>
        <authorList>
            <person name="Haridas S."/>
            <person name="Albert R."/>
            <person name="Binder M."/>
            <person name="Bloem J."/>
            <person name="Labutti K."/>
            <person name="Salamov A."/>
            <person name="Andreopoulos B."/>
            <person name="Baker S."/>
            <person name="Barry K."/>
            <person name="Bills G."/>
            <person name="Bluhm B."/>
            <person name="Cannon C."/>
            <person name="Castanera R."/>
            <person name="Culley D."/>
            <person name="Daum C."/>
            <person name="Ezra D."/>
            <person name="Gonzalez J."/>
            <person name="Henrissat B."/>
            <person name="Kuo A."/>
            <person name="Liang C."/>
            <person name="Lipzen A."/>
            <person name="Lutzoni F."/>
            <person name="Magnuson J."/>
            <person name="Mondo S."/>
            <person name="Nolan M."/>
            <person name="Ohm R."/>
            <person name="Pangilinan J."/>
            <person name="Park H.-J."/>
            <person name="Ramirez L."/>
            <person name="Alfaro M."/>
            <person name="Sun H."/>
            <person name="Tritt A."/>
            <person name="Yoshinaga Y."/>
            <person name="Zwiers L.-H."/>
            <person name="Turgeon B."/>
            <person name="Goodwin S."/>
            <person name="Spatafora J."/>
            <person name="Crous P."/>
            <person name="Grigoriev I."/>
        </authorList>
    </citation>
    <scope>NUCLEOTIDE SEQUENCE</scope>
    <source>
        <strain evidence="9">CBS 122681</strain>
    </source>
</reference>
<dbReference type="InterPro" id="IPR049326">
    <property type="entry name" value="Rhodopsin_dom_fungi"/>
</dbReference>
<feature type="transmembrane region" description="Helical" evidence="7">
    <location>
        <begin position="167"/>
        <end position="189"/>
    </location>
</feature>
<organism evidence="9 10">
    <name type="scientific">Lophiostoma macrostomum CBS 122681</name>
    <dbReference type="NCBI Taxonomy" id="1314788"/>
    <lineage>
        <taxon>Eukaryota</taxon>
        <taxon>Fungi</taxon>
        <taxon>Dikarya</taxon>
        <taxon>Ascomycota</taxon>
        <taxon>Pezizomycotina</taxon>
        <taxon>Dothideomycetes</taxon>
        <taxon>Pleosporomycetidae</taxon>
        <taxon>Pleosporales</taxon>
        <taxon>Lophiostomataceae</taxon>
        <taxon>Lophiostoma</taxon>
    </lineage>
</organism>
<evidence type="ECO:0000256" key="2">
    <source>
        <dbReference type="ARBA" id="ARBA00022692"/>
    </source>
</evidence>
<dbReference type="InterPro" id="IPR052337">
    <property type="entry name" value="SAT4-like"/>
</dbReference>
<keyword evidence="3 7" id="KW-1133">Transmembrane helix</keyword>
<feature type="region of interest" description="Disordered" evidence="6">
    <location>
        <begin position="1"/>
        <end position="23"/>
    </location>
</feature>
<evidence type="ECO:0000313" key="10">
    <source>
        <dbReference type="Proteomes" id="UP000799324"/>
    </source>
</evidence>
<dbReference type="OrthoDB" id="5342292at2759"/>
<dbReference type="GO" id="GO:0016020">
    <property type="term" value="C:membrane"/>
    <property type="evidence" value="ECO:0007669"/>
    <property type="project" value="UniProtKB-SubCell"/>
</dbReference>
<feature type="domain" description="Rhodopsin" evidence="8">
    <location>
        <begin position="73"/>
        <end position="313"/>
    </location>
</feature>
<evidence type="ECO:0000256" key="1">
    <source>
        <dbReference type="ARBA" id="ARBA00004141"/>
    </source>
</evidence>
<dbReference type="Proteomes" id="UP000799324">
    <property type="component" value="Unassembled WGS sequence"/>
</dbReference>
<gene>
    <name evidence="9" type="ORF">K491DRAFT_703375</name>
</gene>
<accession>A0A6A6TDV7</accession>